<dbReference type="InterPro" id="IPR025297">
    <property type="entry name" value="DUF4159"/>
</dbReference>
<dbReference type="Proteomes" id="UP000648722">
    <property type="component" value="Unassembled WGS sequence"/>
</dbReference>
<accession>A0ABQ1XZJ6</accession>
<dbReference type="EMBL" id="BMFS01000016">
    <property type="protein sequence ID" value="GGH08018.1"/>
    <property type="molecule type" value="Genomic_DNA"/>
</dbReference>
<dbReference type="InterPro" id="IPR029062">
    <property type="entry name" value="Class_I_gatase-like"/>
</dbReference>
<feature type="domain" description="DUF4159" evidence="3">
    <location>
        <begin position="690"/>
        <end position="893"/>
    </location>
</feature>
<evidence type="ECO:0000259" key="3">
    <source>
        <dbReference type="Pfam" id="PF13709"/>
    </source>
</evidence>
<name>A0ABQ1XZJ6_9PROT</name>
<dbReference type="PANTHER" id="PTHR37464">
    <property type="entry name" value="BLL2463 PROTEIN"/>
    <property type="match status" value="1"/>
</dbReference>
<dbReference type="PANTHER" id="PTHR37464:SF1">
    <property type="entry name" value="BLL2463 PROTEIN"/>
    <property type="match status" value="1"/>
</dbReference>
<organism evidence="4 5">
    <name type="scientific">Glycocaulis albus</name>
    <dbReference type="NCBI Taxonomy" id="1382801"/>
    <lineage>
        <taxon>Bacteria</taxon>
        <taxon>Pseudomonadati</taxon>
        <taxon>Pseudomonadota</taxon>
        <taxon>Alphaproteobacteria</taxon>
        <taxon>Maricaulales</taxon>
        <taxon>Maricaulaceae</taxon>
        <taxon>Glycocaulis</taxon>
    </lineage>
</organism>
<feature type="transmembrane region" description="Helical" evidence="1">
    <location>
        <begin position="60"/>
        <end position="79"/>
    </location>
</feature>
<keyword evidence="1" id="KW-0812">Transmembrane</keyword>
<dbReference type="Gene3D" id="3.40.50.880">
    <property type="match status" value="1"/>
</dbReference>
<gene>
    <name evidence="4" type="ORF">GCM10007420_26040</name>
</gene>
<comment type="caution">
    <text evidence="4">The sequence shown here is derived from an EMBL/GenBank/DDBJ whole genome shotgun (WGS) entry which is preliminary data.</text>
</comment>
<feature type="domain" description="Aerotolerance regulator N-terminal" evidence="2">
    <location>
        <begin position="7"/>
        <end position="81"/>
    </location>
</feature>
<protein>
    <submittedName>
        <fullName evidence="4">LytTR family transcriptional regulator</fullName>
    </submittedName>
</protein>
<evidence type="ECO:0000256" key="1">
    <source>
        <dbReference type="SAM" id="Phobius"/>
    </source>
</evidence>
<evidence type="ECO:0000313" key="5">
    <source>
        <dbReference type="Proteomes" id="UP000648722"/>
    </source>
</evidence>
<dbReference type="CDD" id="cd03143">
    <property type="entry name" value="A4_beta-galactosidase_middle_domain"/>
    <property type="match status" value="2"/>
</dbReference>
<evidence type="ECO:0000259" key="2">
    <source>
        <dbReference type="Pfam" id="PF07584"/>
    </source>
</evidence>
<evidence type="ECO:0000313" key="4">
    <source>
        <dbReference type="EMBL" id="GGH08018.1"/>
    </source>
</evidence>
<dbReference type="SUPFAM" id="SSF52317">
    <property type="entry name" value="Class I glutamine amidotransferase-like"/>
    <property type="match status" value="1"/>
</dbReference>
<dbReference type="InterPro" id="IPR024163">
    <property type="entry name" value="Aerotolerance_reg_N"/>
</dbReference>
<keyword evidence="5" id="KW-1185">Reference proteome</keyword>
<dbReference type="NCBIfam" id="TIGR02226">
    <property type="entry name" value="two_anch"/>
    <property type="match status" value="1"/>
</dbReference>
<dbReference type="Pfam" id="PF13709">
    <property type="entry name" value="DUF4159"/>
    <property type="match status" value="1"/>
</dbReference>
<dbReference type="Gene3D" id="3.40.50.12140">
    <property type="entry name" value="Domain of unknown function DUF4159"/>
    <property type="match status" value="1"/>
</dbReference>
<dbReference type="InterPro" id="IPR011933">
    <property type="entry name" value="Double_TM_dom"/>
</dbReference>
<keyword evidence="1" id="KW-1133">Transmembrane helix</keyword>
<keyword evidence="1" id="KW-0472">Membrane</keyword>
<feature type="transmembrane region" description="Helical" evidence="1">
    <location>
        <begin position="610"/>
        <end position="633"/>
    </location>
</feature>
<reference evidence="5" key="1">
    <citation type="journal article" date="2019" name="Int. J. Syst. Evol. Microbiol.">
        <title>The Global Catalogue of Microorganisms (GCM) 10K type strain sequencing project: providing services to taxonomists for standard genome sequencing and annotation.</title>
        <authorList>
            <consortium name="The Broad Institute Genomics Platform"/>
            <consortium name="The Broad Institute Genome Sequencing Center for Infectious Disease"/>
            <person name="Wu L."/>
            <person name="Ma J."/>
        </authorList>
    </citation>
    <scope>NUCLEOTIDE SEQUENCE [LARGE SCALE GENOMIC DNA]</scope>
    <source>
        <strain evidence="5">CGMCC 1.12766</strain>
    </source>
</reference>
<proteinExistence type="predicted"/>
<dbReference type="Pfam" id="PF07584">
    <property type="entry name" value="BatA"/>
    <property type="match status" value="1"/>
</dbReference>
<sequence>MFSLGPIGFAAPWALAALVALPLLWLLLRATPPAPRHVVFAPLRLLQRLAQTPQTPRSAPWWLILFRLLAAAIIVLALAQPVWRPADTRAGGGPLLLVIDNGWQSAASWPRTLAQARAYAEGAAADGRQAALLLTADAQVSGFTDASQMLSRLEAARPQAWAPDRTTARAALEASLESGGGPARFETRWLSDGIAGNDDAAFARSLSERGRLTVSLPGAQDEVVALIAVNAAADGFEARLLRSGGGAAREIDVTAIGQDGQVIARTSARFESGASDAAASARLPLDLRNRVRSVRLDGVNSAGAVHLLDDSWQRPRIALIEPEGGDNRQPLLSDLHYASQALASHAELVRGPLEQVLADEPSGIVMVDAARSEDPAVAEFVEAGGVLIRFAGPRLAARSDDLLPVQLRAGGRLLGGALNWEEPQRIAPFADDSPFAGLSVSEDASIRSQVLAQPEADLDRRVWARLEDGTPLVTADRRGEGWVILFHVTAGPDWSDLPLTGTFPAMLRRVIALAEGAGAGGAGSEGNWQIDRALDGFGRLGAPAGQPQAIPASEFGSARPSPDTPPGIWQLGAASAALNATGPDTRLDPVARNLPGALYEFRDGLREQRLAGPLLALGLVMLIADIIIALAFAGRLPALRAPQAAAGLSALMALMLAAQPQAEAWQQSAQGGQASAADTAEALDRALVVRFGYVRTGNPEIDRISEAGLASLSSEVTRRSSIEPEAPRGIDPDEDELIFFPLIYWPVSADARPVSDAAAANINTYLRSGGMIIFDTRDGGAGTRGGAHPGLEQVMQGLEIPPLARVDSEHVLGRTFYLLRELPGRLGGGDVWVESNPDGTARDGVSGVIIGSADWAGAWARGDNGVPLLPVEGGERQREMAYRVGVNLAMYALTGNYKTDQVHVPAILERLGQGGQRGAPQPLEP</sequence>